<sequence>MAVRNVLEEKIRLYVEAAGDEELKRLVEGLGDLGDVADEQAGVARKAMQRLADAMDAIGKVDAFDKLKRSVQAAETELEEAQQAAQRLFREMAGAETTSPKAKREAEAAARRVNQLTDAVQRQRQQLQAQRGDLAAVGIDTRRLGTAQGELRRQMGEARTALASAARSVGQYRSAATRAAADVPAANERIARSYDGIGGALQRLRGLAAPVLALLTFRSAAQGVKALGDVQQQLENARRAMAELYGSQEEGNRVFGQLEVLAKRNGLAIGDIVEQAKRMKAFGIDPLNGSLQALVDQNAAAGGSMQDLEGKVLAVGQAWAKQKLQGEEILQLVERGVPVWDLLQKATGKNVQELQKLSEKGELGRQSIAALIEEIGRANEGAASRSLGTLSGLLSQASARWLQFKQDVVEAGLGQYLKDQLASMLGATGDMAGLAKRVSDAIIGSIEALKRFGLQLAPVAKAIGTGTIALGRHAEAVLYLAKVYAVLKIAQLAGQFSALTRAKLADAVASDAAAAAAGRHTAATTGLGGALSRLPRLVRIGIAVAGVDWAIQQMVELGRVMEERQAAAQQVEAYERGQRQLQQEQLLLGRQLQQVYREYSGTAVQSAAQLNQMTRDQAAAYQFALANARQYYAGVIREARAAADSQAEAAALEQWKALGLAQEQAKARLLDLDRAAASSQGVKRFVADASEKFDELTGKGKTAAAAIKGAFDGIDLGSADGLQKAAGLIESIGVRGTAAGKAIEDELTKRLAQLSAEELTKVEAAATRAFAAGAREAKIMADAIDGARLSKLGVDLDAIRTGFSKAGREVTTAFADMVADLGTLGLTAEQRSAAVAQAFDNAFRQTSTKQELQALKASLQDALNAGHIGFEEFQRRVAQVDAQLAQLAGTAAAVPAAMGDGLARLGGQLQDVAGAAESATDQMAKGVDGVAKSSEKASQETQGFGVALDGLSDELIKAYFATNRYVNTVSSGIWSDAMNRITAEANAQAEALARLNDEYDRELAKQDPLVEAMEKLKAQYPYVQEAQLRATAEKQARLEEQKRRARDEAQALRDEARRERDEAIAAAQGQGGGSTGPVRSAALVERRVAFDVRTDEGERTIEVPEDQAEIAMSIFQELRRAQRMSTRAIARGVRR</sequence>
<evidence type="ECO:0000313" key="5">
    <source>
        <dbReference type="Proteomes" id="UP000647183"/>
    </source>
</evidence>
<evidence type="ECO:0000313" key="4">
    <source>
        <dbReference type="EMBL" id="MBD7987109.1"/>
    </source>
</evidence>
<protein>
    <submittedName>
        <fullName evidence="4">Tape measure protein</fullName>
    </submittedName>
</protein>
<feature type="coiled-coil region" evidence="1">
    <location>
        <begin position="64"/>
        <end position="133"/>
    </location>
</feature>
<evidence type="ECO:0000256" key="1">
    <source>
        <dbReference type="SAM" id="Coils"/>
    </source>
</evidence>
<dbReference type="EMBL" id="JACSQJ010000001">
    <property type="protein sequence ID" value="MBD7987109.1"/>
    <property type="molecule type" value="Genomic_DNA"/>
</dbReference>
<keyword evidence="1" id="KW-0175">Coiled coil</keyword>
<dbReference type="Pfam" id="PF20155">
    <property type="entry name" value="TMP_3"/>
    <property type="match status" value="1"/>
</dbReference>
<organism evidence="4 5">
    <name type="scientific">Luteimonas colneyensis</name>
    <dbReference type="NCBI Taxonomy" id="2762230"/>
    <lineage>
        <taxon>Bacteria</taxon>
        <taxon>Pseudomonadati</taxon>
        <taxon>Pseudomonadota</taxon>
        <taxon>Gammaproteobacteria</taxon>
        <taxon>Lysobacterales</taxon>
        <taxon>Lysobacteraceae</taxon>
        <taxon>Luteimonas</taxon>
    </lineage>
</organism>
<evidence type="ECO:0000259" key="3">
    <source>
        <dbReference type="Pfam" id="PF20155"/>
    </source>
</evidence>
<feature type="region of interest" description="Disordered" evidence="2">
    <location>
        <begin position="1038"/>
        <end position="1080"/>
    </location>
</feature>
<keyword evidence="5" id="KW-1185">Reference proteome</keyword>
<accession>A0ABR8UHH0</accession>
<dbReference type="InterPro" id="IPR053058">
    <property type="entry name" value="Mulikevirus_tape_measure"/>
</dbReference>
<feature type="compositionally biased region" description="Basic and acidic residues" evidence="2">
    <location>
        <begin position="1038"/>
        <end position="1063"/>
    </location>
</feature>
<proteinExistence type="predicted"/>
<feature type="domain" description="Tape measure protein N-terminal" evidence="3">
    <location>
        <begin position="231"/>
        <end position="407"/>
    </location>
</feature>
<gene>
    <name evidence="4" type="ORF">H9645_03615</name>
</gene>
<name>A0ABR8UHH0_9GAMM</name>
<dbReference type="RefSeq" id="WP_191728326.1">
    <property type="nucleotide sequence ID" value="NZ_JACSQJ010000001.1"/>
</dbReference>
<dbReference type="Proteomes" id="UP000647183">
    <property type="component" value="Unassembled WGS sequence"/>
</dbReference>
<dbReference type="PANTHER" id="PTHR38812">
    <property type="entry name" value="MU-LIKE PROPHAGE FLUMU PROTEIN GP42"/>
    <property type="match status" value="1"/>
</dbReference>
<evidence type="ECO:0000256" key="2">
    <source>
        <dbReference type="SAM" id="MobiDB-lite"/>
    </source>
</evidence>
<dbReference type="NCBIfam" id="TIGR02675">
    <property type="entry name" value="tape_meas_nterm"/>
    <property type="match status" value="1"/>
</dbReference>
<dbReference type="PANTHER" id="PTHR38812:SF2">
    <property type="entry name" value="MU-LIKE PROPHAGE FLUMU PROTEIN GP42"/>
    <property type="match status" value="1"/>
</dbReference>
<comment type="caution">
    <text evidence="4">The sequence shown here is derived from an EMBL/GenBank/DDBJ whole genome shotgun (WGS) entry which is preliminary data.</text>
</comment>
<reference evidence="4 5" key="1">
    <citation type="submission" date="2020-08" db="EMBL/GenBank/DDBJ databases">
        <title>A Genomic Blueprint of the Chicken Gut Microbiome.</title>
        <authorList>
            <person name="Gilroy R."/>
            <person name="Ravi A."/>
            <person name="Getino M."/>
            <person name="Pursley I."/>
            <person name="Horton D.L."/>
            <person name="Alikhan N.-F."/>
            <person name="Baker D."/>
            <person name="Gharbi K."/>
            <person name="Hall N."/>
            <person name="Watson M."/>
            <person name="Adriaenssens E.M."/>
            <person name="Foster-Nyarko E."/>
            <person name="Jarju S."/>
            <person name="Secka A."/>
            <person name="Antonio M."/>
            <person name="Oren A."/>
            <person name="Chaudhuri R."/>
            <person name="La Ragione R.M."/>
            <person name="Hildebrand F."/>
            <person name="Pallen M.J."/>
        </authorList>
    </citation>
    <scope>NUCLEOTIDE SEQUENCE [LARGE SCALE GENOMIC DNA]</scope>
    <source>
        <strain evidence="4 5">Sa2BVA3</strain>
    </source>
</reference>
<dbReference type="InterPro" id="IPR013491">
    <property type="entry name" value="Tape_meas_N"/>
</dbReference>